<gene>
    <name evidence="3" type="ORF">SAMN05444164_1648</name>
</gene>
<accession>A0A1H4RW19</accession>
<keyword evidence="2" id="KW-1133">Transmembrane helix</keyword>
<evidence type="ECO:0000256" key="2">
    <source>
        <dbReference type="SAM" id="Phobius"/>
    </source>
</evidence>
<dbReference type="AlphaFoldDB" id="A0A1H4RW19"/>
<keyword evidence="2" id="KW-0812">Transmembrane</keyword>
<name>A0A1H4RW19_9BRAD</name>
<sequence>MPDWILAPICVVALGGFIWFAFRQGFRVKPDENNRDHPTLPLGPDGSWR</sequence>
<keyword evidence="2" id="KW-0472">Membrane</keyword>
<evidence type="ECO:0000313" key="4">
    <source>
        <dbReference type="Proteomes" id="UP000198992"/>
    </source>
</evidence>
<evidence type="ECO:0000256" key="1">
    <source>
        <dbReference type="SAM" id="MobiDB-lite"/>
    </source>
</evidence>
<feature type="region of interest" description="Disordered" evidence="1">
    <location>
        <begin position="29"/>
        <end position="49"/>
    </location>
</feature>
<feature type="transmembrane region" description="Helical" evidence="2">
    <location>
        <begin position="6"/>
        <end position="22"/>
    </location>
</feature>
<dbReference type="Proteomes" id="UP000198992">
    <property type="component" value="Unassembled WGS sequence"/>
</dbReference>
<protein>
    <submittedName>
        <fullName evidence="3">Uncharacterized protein</fullName>
    </submittedName>
</protein>
<dbReference type="EMBL" id="FNTH01000001">
    <property type="protein sequence ID" value="SEC36100.1"/>
    <property type="molecule type" value="Genomic_DNA"/>
</dbReference>
<organism evidence="3 4">
    <name type="scientific">Bradyrhizobium erythrophlei</name>
    <dbReference type="NCBI Taxonomy" id="1437360"/>
    <lineage>
        <taxon>Bacteria</taxon>
        <taxon>Pseudomonadati</taxon>
        <taxon>Pseudomonadota</taxon>
        <taxon>Alphaproteobacteria</taxon>
        <taxon>Hyphomicrobiales</taxon>
        <taxon>Nitrobacteraceae</taxon>
        <taxon>Bradyrhizobium</taxon>
    </lineage>
</organism>
<proteinExistence type="predicted"/>
<dbReference type="RefSeq" id="WP_171947620.1">
    <property type="nucleotide sequence ID" value="NZ_FNTH01000001.1"/>
</dbReference>
<reference evidence="3 4" key="1">
    <citation type="submission" date="2016-10" db="EMBL/GenBank/DDBJ databases">
        <authorList>
            <person name="de Groot N.N."/>
        </authorList>
    </citation>
    <scope>NUCLEOTIDE SEQUENCE [LARGE SCALE GENOMIC DNA]</scope>
    <source>
        <strain evidence="3 4">MT12</strain>
    </source>
</reference>
<evidence type="ECO:0000313" key="3">
    <source>
        <dbReference type="EMBL" id="SEC36100.1"/>
    </source>
</evidence>
<feature type="compositionally biased region" description="Basic and acidic residues" evidence="1">
    <location>
        <begin position="29"/>
        <end position="38"/>
    </location>
</feature>